<dbReference type="OrthoDB" id="5469219at2"/>
<gene>
    <name evidence="2" type="ORF">DFE_2053</name>
</gene>
<dbReference type="InterPro" id="IPR036263">
    <property type="entry name" value="Chorismate_II_sf"/>
</dbReference>
<dbReference type="InterPro" id="IPR036968">
    <property type="entry name" value="Enolpyruvate_Tfrase_sf"/>
</dbReference>
<name>A0A2Z6AZU6_9BACT</name>
<evidence type="ECO:0000313" key="2">
    <source>
        <dbReference type="EMBL" id="BBD08779.1"/>
    </source>
</evidence>
<evidence type="ECO:0000313" key="3">
    <source>
        <dbReference type="Proteomes" id="UP000269883"/>
    </source>
</evidence>
<dbReference type="EMBL" id="AP017378">
    <property type="protein sequence ID" value="BBD08779.1"/>
    <property type="molecule type" value="Genomic_DNA"/>
</dbReference>
<organism evidence="2 3">
    <name type="scientific">Desulfovibrio ferrophilus</name>
    <dbReference type="NCBI Taxonomy" id="241368"/>
    <lineage>
        <taxon>Bacteria</taxon>
        <taxon>Pseudomonadati</taxon>
        <taxon>Thermodesulfobacteriota</taxon>
        <taxon>Desulfovibrionia</taxon>
        <taxon>Desulfovibrionales</taxon>
        <taxon>Desulfovibrionaceae</taxon>
        <taxon>Desulfovibrio</taxon>
    </lineage>
</organism>
<protein>
    <submittedName>
        <fullName evidence="2">5-enolpyruvylshikimate-3-phosphate synthase-like protein</fullName>
    </submittedName>
</protein>
<dbReference type="SUPFAM" id="SSF55205">
    <property type="entry name" value="EPT/RTPC-like"/>
    <property type="match status" value="1"/>
</dbReference>
<dbReference type="GO" id="GO:0016765">
    <property type="term" value="F:transferase activity, transferring alkyl or aryl (other than methyl) groups"/>
    <property type="evidence" value="ECO:0007669"/>
    <property type="project" value="InterPro"/>
</dbReference>
<sequence>MQDKKFGNKPFNKSQNRSLTDELVDLDLDLAYMIAKRTQLLGRAAAARKAKGRPLADANQERRMRRSWDEVASRHGLDIRPLRQIFTLANGLAYAGAVKPESASRKFIMNPEVKDLALEMAGPRNRTITRLLTVLAVLSGSSIELAPVVVNDPLVELVKAFNQAGASLSWEEALVKSTGAKASLPGKTIHAGDDPLNLYLLLALGLPQVGRTTITGGTPLKVLDLSVVGRVFAGLGARLTSIEPHLTGAPVRLESGGMTHGSFKVPEGFPPLCALAMALAGPTYPEGLRFNWDKGWEGAGLMNLAVKVLADCGVTATLGKNEFSVEAGSYKIPAKPDRSVLPLDAELCATLLALPRFTGGSVTLSGHWPDDCPDAPVVEGMLRNAGLELKVSESGITVTAGSWPDKLDFDASRGLFPLAVAMGIAAPGDARIAISEDEDTSTAEEIAGRIGRFARVKPGRVVIVAGREPSNRWADPMTPFPSPSPQWSLALALASMTAPGVTLANPGGLSETWPGFWGLFAENFNPKDKEPEDDGKKKGRRIRVR</sequence>
<dbReference type="Proteomes" id="UP000269883">
    <property type="component" value="Chromosome"/>
</dbReference>
<dbReference type="SUPFAM" id="SSF48600">
    <property type="entry name" value="Chorismate mutase II"/>
    <property type="match status" value="1"/>
</dbReference>
<accession>A0A2Z6AZU6</accession>
<dbReference type="GO" id="GO:0046417">
    <property type="term" value="P:chorismate metabolic process"/>
    <property type="evidence" value="ECO:0007669"/>
    <property type="project" value="InterPro"/>
</dbReference>
<dbReference type="RefSeq" id="WP_126379166.1">
    <property type="nucleotide sequence ID" value="NZ_AP017378.1"/>
</dbReference>
<dbReference type="Gene3D" id="3.65.10.10">
    <property type="entry name" value="Enolpyruvate transferase domain"/>
    <property type="match status" value="2"/>
</dbReference>
<keyword evidence="3" id="KW-1185">Reference proteome</keyword>
<reference evidence="2 3" key="1">
    <citation type="journal article" date="2018" name="Sci. Adv.">
        <title>Multi-heme cytochromes provide a pathway for survival in energy-limited environments.</title>
        <authorList>
            <person name="Deng X."/>
            <person name="Dohmae N."/>
            <person name="Nealson K.H."/>
            <person name="Hashimoto K."/>
            <person name="Okamoto A."/>
        </authorList>
    </citation>
    <scope>NUCLEOTIDE SEQUENCE [LARGE SCALE GENOMIC DNA]</scope>
    <source>
        <strain evidence="2 3">IS5</strain>
    </source>
</reference>
<proteinExistence type="predicted"/>
<feature type="region of interest" description="Disordered" evidence="1">
    <location>
        <begin position="524"/>
        <end position="545"/>
    </location>
</feature>
<dbReference type="AlphaFoldDB" id="A0A2Z6AZU6"/>
<dbReference type="InterPro" id="IPR013792">
    <property type="entry name" value="RNA3'P_cycl/enolpyr_Trfase_a/b"/>
</dbReference>
<dbReference type="KEGG" id="dfl:DFE_2053"/>
<evidence type="ECO:0000256" key="1">
    <source>
        <dbReference type="SAM" id="MobiDB-lite"/>
    </source>
</evidence>
<feature type="compositionally biased region" description="Basic and acidic residues" evidence="1">
    <location>
        <begin position="525"/>
        <end position="536"/>
    </location>
</feature>